<reference evidence="10" key="1">
    <citation type="submission" date="2017-09" db="EMBL/GenBank/DDBJ databases">
        <title>Depth-based differentiation of microbial function through sediment-hosted aquifers and enrichment of novel symbionts in the deep terrestrial subsurface.</title>
        <authorList>
            <person name="Probst A.J."/>
            <person name="Ladd B."/>
            <person name="Jarett J.K."/>
            <person name="Geller-Mcgrath D.E."/>
            <person name="Sieber C.M.K."/>
            <person name="Emerson J.B."/>
            <person name="Anantharaman K."/>
            <person name="Thomas B.C."/>
            <person name="Malmstrom R."/>
            <person name="Stieglmeier M."/>
            <person name="Klingl A."/>
            <person name="Woyke T."/>
            <person name="Ryan C.M."/>
            <person name="Banfield J.F."/>
        </authorList>
    </citation>
    <scope>NUCLEOTIDE SEQUENCE [LARGE SCALE GENOMIC DNA]</scope>
</reference>
<dbReference type="Gene3D" id="4.10.830.30">
    <property type="entry name" value="Ribosomal protein L31"/>
    <property type="match status" value="1"/>
</dbReference>
<dbReference type="SUPFAM" id="SSF143800">
    <property type="entry name" value="L28p-like"/>
    <property type="match status" value="1"/>
</dbReference>
<dbReference type="InterPro" id="IPR034704">
    <property type="entry name" value="Ribosomal_bL28/bL31-like_sf"/>
</dbReference>
<dbReference type="PANTHER" id="PTHR33280">
    <property type="entry name" value="50S RIBOSOMAL PROTEIN L31, CHLOROPLASTIC"/>
    <property type="match status" value="1"/>
</dbReference>
<comment type="caution">
    <text evidence="9">The sequence shown here is derived from an EMBL/GenBank/DDBJ whole genome shotgun (WGS) entry which is preliminary data.</text>
</comment>
<organism evidence="9 10">
    <name type="scientific">Candidatus Falkowbacteria bacterium CG_4_10_14_0_2_um_filter_41_15</name>
    <dbReference type="NCBI Taxonomy" id="1974554"/>
    <lineage>
        <taxon>Bacteria</taxon>
        <taxon>Candidatus Falkowiibacteriota</taxon>
    </lineage>
</organism>
<accession>A0A2M7W0F6</accession>
<dbReference type="AlphaFoldDB" id="A0A2M7W0F6"/>
<dbReference type="HAMAP" id="MF_00501">
    <property type="entry name" value="Ribosomal_bL31_1"/>
    <property type="match status" value="1"/>
</dbReference>
<dbReference type="GO" id="GO:0006412">
    <property type="term" value="P:translation"/>
    <property type="evidence" value="ECO:0007669"/>
    <property type="project" value="UniProtKB-UniRule"/>
</dbReference>
<dbReference type="InterPro" id="IPR002150">
    <property type="entry name" value="Ribosomal_bL31"/>
</dbReference>
<evidence type="ECO:0000313" key="10">
    <source>
        <dbReference type="Proteomes" id="UP000228743"/>
    </source>
</evidence>
<keyword evidence="7" id="KW-0862">Zinc</keyword>
<comment type="subunit">
    <text evidence="7">Part of the 50S ribosomal subunit.</text>
</comment>
<dbReference type="PANTHER" id="PTHR33280:SF6">
    <property type="entry name" value="LARGE RIBOSOMAL SUBUNIT PROTEIN BL31A"/>
    <property type="match status" value="1"/>
</dbReference>
<feature type="binding site" evidence="7">
    <location>
        <position position="17"/>
    </location>
    <ligand>
        <name>Zn(2+)</name>
        <dbReference type="ChEBI" id="CHEBI:29105"/>
    </ligand>
</feature>
<protein>
    <recommendedName>
        <fullName evidence="6 7">Large ribosomal subunit protein bL31</fullName>
    </recommendedName>
</protein>
<proteinExistence type="inferred from homology"/>
<comment type="similarity">
    <text evidence="1 7">Belongs to the bacterial ribosomal protein bL31 family. Type A subfamily.</text>
</comment>
<comment type="cofactor">
    <cofactor evidence="7">
        <name>Zn(2+)</name>
        <dbReference type="ChEBI" id="CHEBI:29105"/>
    </cofactor>
    <text evidence="7">Binds 1 zinc ion per subunit.</text>
</comment>
<keyword evidence="2 7" id="KW-0699">rRNA-binding</keyword>
<evidence type="ECO:0000313" key="9">
    <source>
        <dbReference type="EMBL" id="PJA10098.1"/>
    </source>
</evidence>
<dbReference type="InterPro" id="IPR042105">
    <property type="entry name" value="Ribosomal_bL31_sf"/>
</dbReference>
<evidence type="ECO:0000256" key="3">
    <source>
        <dbReference type="ARBA" id="ARBA00022884"/>
    </source>
</evidence>
<dbReference type="GO" id="GO:1990904">
    <property type="term" value="C:ribonucleoprotein complex"/>
    <property type="evidence" value="ECO:0007669"/>
    <property type="project" value="UniProtKB-KW"/>
</dbReference>
<name>A0A2M7W0F6_9BACT</name>
<dbReference type="EMBL" id="PFPX01000032">
    <property type="protein sequence ID" value="PJA10098.1"/>
    <property type="molecule type" value="Genomic_DNA"/>
</dbReference>
<evidence type="ECO:0000256" key="6">
    <source>
        <dbReference type="ARBA" id="ARBA00035687"/>
    </source>
</evidence>
<keyword evidence="4 7" id="KW-0689">Ribosomal protein</keyword>
<keyword evidence="7" id="KW-0479">Metal-binding</keyword>
<dbReference type="Proteomes" id="UP000228743">
    <property type="component" value="Unassembled WGS sequence"/>
</dbReference>
<keyword evidence="5 7" id="KW-0687">Ribonucleoprotein</keyword>
<dbReference type="Pfam" id="PF01197">
    <property type="entry name" value="Ribosomal_L31"/>
    <property type="match status" value="1"/>
</dbReference>
<dbReference type="NCBIfam" id="NF000612">
    <property type="entry name" value="PRK00019.1"/>
    <property type="match status" value="1"/>
</dbReference>
<evidence type="ECO:0000256" key="8">
    <source>
        <dbReference type="SAM" id="MobiDB-lite"/>
    </source>
</evidence>
<feature type="binding site" evidence="7">
    <location>
        <position position="19"/>
    </location>
    <ligand>
        <name>Zn(2+)</name>
        <dbReference type="ChEBI" id="CHEBI:29105"/>
    </ligand>
</feature>
<feature type="region of interest" description="Disordered" evidence="8">
    <location>
        <begin position="66"/>
        <end position="94"/>
    </location>
</feature>
<sequence length="94" mass="10255">MKKNIHPKYNSKITASCACGNSFETGSTDSEIKTDLCSKCHPFYTGKQKLVDAAGRAEKFNAKVSKQKEMAGTRQGKKVKRAALATKKAAKTKE</sequence>
<dbReference type="GO" id="GO:0005840">
    <property type="term" value="C:ribosome"/>
    <property type="evidence" value="ECO:0007669"/>
    <property type="project" value="UniProtKB-KW"/>
</dbReference>
<feature type="binding site" evidence="7">
    <location>
        <position position="37"/>
    </location>
    <ligand>
        <name>Zn(2+)</name>
        <dbReference type="ChEBI" id="CHEBI:29105"/>
    </ligand>
</feature>
<evidence type="ECO:0000256" key="5">
    <source>
        <dbReference type="ARBA" id="ARBA00023274"/>
    </source>
</evidence>
<gene>
    <name evidence="7" type="primary">rpmE</name>
    <name evidence="9" type="ORF">COX68_01340</name>
</gene>
<comment type="function">
    <text evidence="7">Binds the 23S rRNA.</text>
</comment>
<evidence type="ECO:0000256" key="1">
    <source>
        <dbReference type="ARBA" id="ARBA00009296"/>
    </source>
</evidence>
<dbReference type="NCBIfam" id="TIGR00105">
    <property type="entry name" value="L31"/>
    <property type="match status" value="1"/>
</dbReference>
<evidence type="ECO:0000256" key="4">
    <source>
        <dbReference type="ARBA" id="ARBA00022980"/>
    </source>
</evidence>
<evidence type="ECO:0000256" key="2">
    <source>
        <dbReference type="ARBA" id="ARBA00022730"/>
    </source>
</evidence>
<dbReference type="GO" id="GO:0046872">
    <property type="term" value="F:metal ion binding"/>
    <property type="evidence" value="ECO:0007669"/>
    <property type="project" value="UniProtKB-KW"/>
</dbReference>
<dbReference type="PRINTS" id="PR01249">
    <property type="entry name" value="RIBOSOMALL31"/>
</dbReference>
<keyword evidence="3 7" id="KW-0694">RNA-binding</keyword>
<evidence type="ECO:0000256" key="7">
    <source>
        <dbReference type="HAMAP-Rule" id="MF_00501"/>
    </source>
</evidence>
<feature type="binding site" evidence="7">
    <location>
        <position position="40"/>
    </location>
    <ligand>
        <name>Zn(2+)</name>
        <dbReference type="ChEBI" id="CHEBI:29105"/>
    </ligand>
</feature>
<dbReference type="InterPro" id="IPR027491">
    <property type="entry name" value="Ribosomal_bL31_A"/>
</dbReference>
<dbReference type="GO" id="GO:0019843">
    <property type="term" value="F:rRNA binding"/>
    <property type="evidence" value="ECO:0007669"/>
    <property type="project" value="UniProtKB-KW"/>
</dbReference>
<dbReference type="GO" id="GO:0003735">
    <property type="term" value="F:structural constituent of ribosome"/>
    <property type="evidence" value="ECO:0007669"/>
    <property type="project" value="InterPro"/>
</dbReference>